<organism evidence="2">
    <name type="scientific">Fagus sylvatica</name>
    <name type="common">Beechnut</name>
    <dbReference type="NCBI Taxonomy" id="28930"/>
    <lineage>
        <taxon>Eukaryota</taxon>
        <taxon>Viridiplantae</taxon>
        <taxon>Streptophyta</taxon>
        <taxon>Embryophyta</taxon>
        <taxon>Tracheophyta</taxon>
        <taxon>Spermatophyta</taxon>
        <taxon>Magnoliopsida</taxon>
        <taxon>eudicotyledons</taxon>
        <taxon>Gunneridae</taxon>
        <taxon>Pentapetalae</taxon>
        <taxon>rosids</taxon>
        <taxon>fabids</taxon>
        <taxon>Fagales</taxon>
        <taxon>Fagaceae</taxon>
        <taxon>Fagus</taxon>
    </lineage>
</organism>
<dbReference type="AlphaFoldDB" id="A0A2N9I8U3"/>
<protein>
    <recommendedName>
        <fullName evidence="3">Reverse transcriptase zinc-binding domain-containing protein</fullName>
    </recommendedName>
</protein>
<reference evidence="2" key="1">
    <citation type="submission" date="2018-02" db="EMBL/GenBank/DDBJ databases">
        <authorList>
            <person name="Cohen D.B."/>
            <person name="Kent A.D."/>
        </authorList>
    </citation>
    <scope>NUCLEOTIDE SEQUENCE</scope>
</reference>
<accession>A0A2N9I8U3</accession>
<evidence type="ECO:0008006" key="3">
    <source>
        <dbReference type="Google" id="ProtNLM"/>
    </source>
</evidence>
<evidence type="ECO:0000256" key="1">
    <source>
        <dbReference type="SAM" id="MobiDB-lite"/>
    </source>
</evidence>
<name>A0A2N9I8U3_FAGSY</name>
<feature type="compositionally biased region" description="Basic and acidic residues" evidence="1">
    <location>
        <begin position="1"/>
        <end position="15"/>
    </location>
</feature>
<sequence length="208" mass="24780">MKSKREKEERERKLGEEDEEQEREREERKNLMRKMKSKREIEGMCLINSSVGEARVWHLSFIRDFNDWEVEEVLAFFKFIQLKIPSNFEPDEMRWKHHSSGVFDTKSFYQGIASKQAVEFPWKAIWRGLTMVGWCCMCRAAGESGYHLLVHCTFASDLWNSVLRSFGVLWVFPEHITALLSGWNKRTFDDEEHPFPKLLELFYGLLFD</sequence>
<gene>
    <name evidence="2" type="ORF">FSB_LOCUS48720</name>
</gene>
<feature type="region of interest" description="Disordered" evidence="1">
    <location>
        <begin position="1"/>
        <end position="31"/>
    </location>
</feature>
<dbReference type="EMBL" id="OIVN01005101">
    <property type="protein sequence ID" value="SPD20838.1"/>
    <property type="molecule type" value="Genomic_DNA"/>
</dbReference>
<evidence type="ECO:0000313" key="2">
    <source>
        <dbReference type="EMBL" id="SPD20838.1"/>
    </source>
</evidence>
<proteinExistence type="predicted"/>